<protein>
    <recommendedName>
        <fullName evidence="11">Phosphoribosyl-ATP pyrophosphatase</fullName>
        <shortName evidence="11">PRA-PH</shortName>
        <ecNumber evidence="11">3.6.1.31</ecNumber>
    </recommendedName>
</protein>
<evidence type="ECO:0000256" key="3">
    <source>
        <dbReference type="ARBA" id="ARBA00005204"/>
    </source>
</evidence>
<comment type="subcellular location">
    <subcellularLocation>
        <location evidence="2 11">Cytoplasm</location>
    </subcellularLocation>
</comment>
<sequence>MRHLLPIARRAALLCRDGAANGRIMSSGTTSLTPDTPPIGAALSRLEATVRERLDSGTAASSYVASLAAKGPAKIAQKLGEEAVETVIAALAEDRTALAGEATDLVFHLTVLLAERGLGWDAIAAELDRRDGVSGHAEKAARQS</sequence>
<evidence type="ECO:0000256" key="11">
    <source>
        <dbReference type="HAMAP-Rule" id="MF_01020"/>
    </source>
</evidence>
<dbReference type="Pfam" id="PF01503">
    <property type="entry name" value="PRA-PH"/>
    <property type="match status" value="1"/>
</dbReference>
<dbReference type="EC" id="3.6.1.31" evidence="11"/>
<evidence type="ECO:0000256" key="7">
    <source>
        <dbReference type="ARBA" id="ARBA00022741"/>
    </source>
</evidence>
<keyword evidence="10 11" id="KW-0368">Histidine biosynthesis</keyword>
<dbReference type="KEGG" id="sgi:SGRAN_3928"/>
<keyword evidence="9 11" id="KW-0067">ATP-binding</keyword>
<dbReference type="PANTHER" id="PTHR42945:SF9">
    <property type="entry name" value="HISTIDINE BIOSYNTHESIS BIFUNCTIONAL PROTEIN HISIE"/>
    <property type="match status" value="1"/>
</dbReference>
<evidence type="ECO:0000256" key="9">
    <source>
        <dbReference type="ARBA" id="ARBA00022840"/>
    </source>
</evidence>
<comment type="pathway">
    <text evidence="3 11">Amino-acid biosynthesis; L-histidine biosynthesis; L-histidine from 5-phospho-alpha-D-ribose 1-diphosphate: step 2/9.</text>
</comment>
<comment type="catalytic activity">
    <reaction evidence="1 11">
        <text>1-(5-phospho-beta-D-ribosyl)-ATP + H2O = 1-(5-phospho-beta-D-ribosyl)-5'-AMP + diphosphate + H(+)</text>
        <dbReference type="Rhea" id="RHEA:22828"/>
        <dbReference type="ChEBI" id="CHEBI:15377"/>
        <dbReference type="ChEBI" id="CHEBI:15378"/>
        <dbReference type="ChEBI" id="CHEBI:33019"/>
        <dbReference type="ChEBI" id="CHEBI:59457"/>
        <dbReference type="ChEBI" id="CHEBI:73183"/>
        <dbReference type="EC" id="3.6.1.31"/>
    </reaction>
</comment>
<evidence type="ECO:0000256" key="10">
    <source>
        <dbReference type="ARBA" id="ARBA00023102"/>
    </source>
</evidence>
<dbReference type="AlphaFoldDB" id="A0AA86GNJ2"/>
<evidence type="ECO:0000313" key="12">
    <source>
        <dbReference type="EMBL" id="AMG76258.1"/>
    </source>
</evidence>
<dbReference type="HAMAP" id="MF_01020">
    <property type="entry name" value="HisE"/>
    <property type="match status" value="1"/>
</dbReference>
<organism evidence="12 13">
    <name type="scientific">Sphingopyxis granuli</name>
    <dbReference type="NCBI Taxonomy" id="267128"/>
    <lineage>
        <taxon>Bacteria</taxon>
        <taxon>Pseudomonadati</taxon>
        <taxon>Pseudomonadota</taxon>
        <taxon>Alphaproteobacteria</taxon>
        <taxon>Sphingomonadales</taxon>
        <taxon>Sphingomonadaceae</taxon>
        <taxon>Sphingopyxis</taxon>
    </lineage>
</organism>
<dbReference type="NCBIfam" id="TIGR03188">
    <property type="entry name" value="histidine_hisI"/>
    <property type="match status" value="1"/>
</dbReference>
<dbReference type="GO" id="GO:0005737">
    <property type="term" value="C:cytoplasm"/>
    <property type="evidence" value="ECO:0007669"/>
    <property type="project" value="UniProtKB-SubCell"/>
</dbReference>
<dbReference type="Gene3D" id="1.10.287.1080">
    <property type="entry name" value="MazG-like"/>
    <property type="match status" value="1"/>
</dbReference>
<dbReference type="Proteomes" id="UP000058599">
    <property type="component" value="Chromosome"/>
</dbReference>
<keyword evidence="6 11" id="KW-0028">Amino-acid biosynthesis</keyword>
<evidence type="ECO:0000256" key="5">
    <source>
        <dbReference type="ARBA" id="ARBA00022490"/>
    </source>
</evidence>
<evidence type="ECO:0000256" key="8">
    <source>
        <dbReference type="ARBA" id="ARBA00022801"/>
    </source>
</evidence>
<evidence type="ECO:0000256" key="1">
    <source>
        <dbReference type="ARBA" id="ARBA00001460"/>
    </source>
</evidence>
<dbReference type="InterPro" id="IPR008179">
    <property type="entry name" value="HisE"/>
</dbReference>
<keyword evidence="7 11" id="KW-0547">Nucleotide-binding</keyword>
<dbReference type="GO" id="GO:0004636">
    <property type="term" value="F:phosphoribosyl-ATP diphosphatase activity"/>
    <property type="evidence" value="ECO:0007669"/>
    <property type="project" value="UniProtKB-UniRule"/>
</dbReference>
<dbReference type="CDD" id="cd11534">
    <property type="entry name" value="NTP-PPase_HisIE_like"/>
    <property type="match status" value="1"/>
</dbReference>
<dbReference type="GO" id="GO:0005524">
    <property type="term" value="F:ATP binding"/>
    <property type="evidence" value="ECO:0007669"/>
    <property type="project" value="UniProtKB-KW"/>
</dbReference>
<proteinExistence type="inferred from homology"/>
<name>A0AA86GNJ2_9SPHN</name>
<dbReference type="SUPFAM" id="SSF101386">
    <property type="entry name" value="all-alpha NTP pyrophosphatases"/>
    <property type="match status" value="1"/>
</dbReference>
<dbReference type="InterPro" id="IPR021130">
    <property type="entry name" value="PRib-ATP_PPHydrolase-like"/>
</dbReference>
<evidence type="ECO:0000313" key="13">
    <source>
        <dbReference type="Proteomes" id="UP000058599"/>
    </source>
</evidence>
<dbReference type="PANTHER" id="PTHR42945">
    <property type="entry name" value="HISTIDINE BIOSYNTHESIS BIFUNCTIONAL PROTEIN"/>
    <property type="match status" value="1"/>
</dbReference>
<keyword evidence="5 11" id="KW-0963">Cytoplasm</keyword>
<dbReference type="EMBL" id="CP012199">
    <property type="protein sequence ID" value="AMG76258.1"/>
    <property type="molecule type" value="Genomic_DNA"/>
</dbReference>
<keyword evidence="8 11" id="KW-0378">Hydrolase</keyword>
<dbReference type="NCBIfam" id="NF001611">
    <property type="entry name" value="PRK00400.1-3"/>
    <property type="match status" value="1"/>
</dbReference>
<accession>A0AA86GNJ2</accession>
<gene>
    <name evidence="11 12" type="primary">hisE</name>
    <name evidence="12" type="ORF">SGRAN_3928</name>
</gene>
<evidence type="ECO:0000256" key="2">
    <source>
        <dbReference type="ARBA" id="ARBA00004496"/>
    </source>
</evidence>
<evidence type="ECO:0000256" key="4">
    <source>
        <dbReference type="ARBA" id="ARBA00009392"/>
    </source>
</evidence>
<keyword evidence="13" id="KW-1185">Reference proteome</keyword>
<comment type="similarity">
    <text evidence="4 11">Belongs to the PRA-PH family.</text>
</comment>
<evidence type="ECO:0000256" key="6">
    <source>
        <dbReference type="ARBA" id="ARBA00022605"/>
    </source>
</evidence>
<reference evidence="12 13" key="1">
    <citation type="journal article" date="2016" name="BMC Genomics">
        <title>Genomic analysis of the nitrate-respiring Sphingopyxis granuli (formerly Sphingomonas macrogoltabida) strain TFA.</title>
        <authorList>
            <person name="Garcia-Romero I."/>
            <person name="Perez-Pulido A.J."/>
            <person name="Gonzalez-Flores Y.E."/>
            <person name="Reyes-Ramirez F."/>
            <person name="Santero E."/>
            <person name="Floriano B."/>
        </authorList>
    </citation>
    <scope>NUCLEOTIDE SEQUENCE [LARGE SCALE GENOMIC DNA]</scope>
    <source>
        <strain evidence="12 13">TFA</strain>
    </source>
</reference>
<dbReference type="GO" id="GO:0000105">
    <property type="term" value="P:L-histidine biosynthetic process"/>
    <property type="evidence" value="ECO:0007669"/>
    <property type="project" value="UniProtKB-UniRule"/>
</dbReference>